<evidence type="ECO:0000313" key="1">
    <source>
        <dbReference type="EMBL" id="OGY43324.1"/>
    </source>
</evidence>
<evidence type="ECO:0000313" key="2">
    <source>
        <dbReference type="Proteomes" id="UP000176241"/>
    </source>
</evidence>
<organism evidence="1 2">
    <name type="scientific">Candidatus Buchananbacteria bacterium RIFCSPHIGHO2_01_FULL_39_8</name>
    <dbReference type="NCBI Taxonomy" id="1797533"/>
    <lineage>
        <taxon>Bacteria</taxon>
        <taxon>Candidatus Buchananiibacteriota</taxon>
    </lineage>
</organism>
<name>A0A1G1XTN1_9BACT</name>
<accession>A0A1G1XTN1</accession>
<dbReference type="STRING" id="1797533.A2731_00445"/>
<dbReference type="AlphaFoldDB" id="A0A1G1XTN1"/>
<sequence length="172" mass="19749">MKTIKNLIDRKTEIIVLLVLVFEFTFPHYSLAVEPSQSSVLLPDFIIKSAEELVTGEIIRLITPIREPEPTVIQTYKITVTAYSSTVDQTDSTPCITANGFDLCEHNQEDVIAANFLPFGTKVRIPEYFGDRVFTVQDRMNQRYYYRADVWMKTREAAKQFGAPYTIIEVIE</sequence>
<dbReference type="CDD" id="cd22784">
    <property type="entry name" value="DPBB_MltA_YuiC-like"/>
    <property type="match status" value="1"/>
</dbReference>
<proteinExistence type="predicted"/>
<dbReference type="Proteomes" id="UP000176241">
    <property type="component" value="Unassembled WGS sequence"/>
</dbReference>
<dbReference type="EMBL" id="MHIC01000049">
    <property type="protein sequence ID" value="OGY43324.1"/>
    <property type="molecule type" value="Genomic_DNA"/>
</dbReference>
<protein>
    <recommendedName>
        <fullName evidence="3">3D domain-containing protein</fullName>
    </recommendedName>
</protein>
<evidence type="ECO:0008006" key="3">
    <source>
        <dbReference type="Google" id="ProtNLM"/>
    </source>
</evidence>
<reference evidence="1 2" key="1">
    <citation type="journal article" date="2016" name="Nat. Commun.">
        <title>Thousands of microbial genomes shed light on interconnected biogeochemical processes in an aquifer system.</title>
        <authorList>
            <person name="Anantharaman K."/>
            <person name="Brown C.T."/>
            <person name="Hug L.A."/>
            <person name="Sharon I."/>
            <person name="Castelle C.J."/>
            <person name="Probst A.J."/>
            <person name="Thomas B.C."/>
            <person name="Singh A."/>
            <person name="Wilkins M.J."/>
            <person name="Karaoz U."/>
            <person name="Brodie E.L."/>
            <person name="Williams K.H."/>
            <person name="Hubbard S.S."/>
            <person name="Banfield J.F."/>
        </authorList>
    </citation>
    <scope>NUCLEOTIDE SEQUENCE [LARGE SCALE GENOMIC DNA]</scope>
</reference>
<comment type="caution">
    <text evidence="1">The sequence shown here is derived from an EMBL/GenBank/DDBJ whole genome shotgun (WGS) entry which is preliminary data.</text>
</comment>
<gene>
    <name evidence="1" type="ORF">A2731_00445</name>
</gene>